<dbReference type="GO" id="GO:0004792">
    <property type="term" value="F:thiosulfate-cyanide sulfurtransferase activity"/>
    <property type="evidence" value="ECO:0007669"/>
    <property type="project" value="InterPro"/>
</dbReference>
<dbReference type="PROSITE" id="PS00683">
    <property type="entry name" value="RHODANESE_2"/>
    <property type="match status" value="1"/>
</dbReference>
<dbReference type="PROSITE" id="PS50206">
    <property type="entry name" value="RHODANESE_3"/>
    <property type="match status" value="2"/>
</dbReference>
<reference evidence="6 7" key="1">
    <citation type="submission" date="2020-08" db="EMBL/GenBank/DDBJ databases">
        <title>Sphingomonas sp. sand1-3 16S ribosomal RNA gene Genome sequencing and assembly.</title>
        <authorList>
            <person name="Kang M."/>
        </authorList>
    </citation>
    <scope>NUCLEOTIDE SEQUENCE [LARGE SCALE GENOMIC DNA]</scope>
    <source>
        <strain evidence="7">sand1-3</strain>
    </source>
</reference>
<evidence type="ECO:0000256" key="4">
    <source>
        <dbReference type="SAM" id="MobiDB-lite"/>
    </source>
</evidence>
<dbReference type="CDD" id="cd01448">
    <property type="entry name" value="TST_Repeat_1"/>
    <property type="match status" value="1"/>
</dbReference>
<dbReference type="PANTHER" id="PTHR11364">
    <property type="entry name" value="THIOSULFATE SULFERTANSFERASE"/>
    <property type="match status" value="1"/>
</dbReference>
<protein>
    <recommendedName>
        <fullName evidence="3">Sulfurtransferase</fullName>
    </recommendedName>
</protein>
<dbReference type="InterPro" id="IPR036873">
    <property type="entry name" value="Rhodanese-like_dom_sf"/>
</dbReference>
<keyword evidence="7" id="KW-1185">Reference proteome</keyword>
<dbReference type="Proteomes" id="UP000515861">
    <property type="component" value="Chromosome"/>
</dbReference>
<keyword evidence="2" id="KW-0677">Repeat</keyword>
<gene>
    <name evidence="6" type="ORF">H8M03_10795</name>
</gene>
<evidence type="ECO:0000313" key="7">
    <source>
        <dbReference type="Proteomes" id="UP000515861"/>
    </source>
</evidence>
<dbReference type="CDD" id="cd01449">
    <property type="entry name" value="TST_Repeat_2"/>
    <property type="match status" value="1"/>
</dbReference>
<feature type="compositionally biased region" description="Basic and acidic residues" evidence="4">
    <location>
        <begin position="128"/>
        <end position="146"/>
    </location>
</feature>
<dbReference type="InterPro" id="IPR045078">
    <property type="entry name" value="TST/MPST-like"/>
</dbReference>
<dbReference type="InterPro" id="IPR001763">
    <property type="entry name" value="Rhodanese-like_dom"/>
</dbReference>
<dbReference type="AlphaFoldDB" id="A0A7G9L1I3"/>
<feature type="region of interest" description="Disordered" evidence="4">
    <location>
        <begin position="127"/>
        <end position="146"/>
    </location>
</feature>
<dbReference type="EMBL" id="CP060697">
    <property type="protein sequence ID" value="QNM82482.1"/>
    <property type="molecule type" value="Genomic_DNA"/>
</dbReference>
<dbReference type="RefSeq" id="WP_187479437.1">
    <property type="nucleotide sequence ID" value="NZ_CP060697.1"/>
</dbReference>
<feature type="domain" description="Rhodanese" evidence="5">
    <location>
        <begin position="15"/>
        <end position="132"/>
    </location>
</feature>
<accession>A0A7G9L1I3</accession>
<evidence type="ECO:0000256" key="3">
    <source>
        <dbReference type="RuleBase" id="RU000507"/>
    </source>
</evidence>
<dbReference type="SUPFAM" id="SSF52821">
    <property type="entry name" value="Rhodanese/Cell cycle control phosphatase"/>
    <property type="match status" value="2"/>
</dbReference>
<proteinExistence type="predicted"/>
<dbReference type="Pfam" id="PF00581">
    <property type="entry name" value="Rhodanese"/>
    <property type="match status" value="2"/>
</dbReference>
<dbReference type="FunFam" id="3.40.250.10:FF:000015">
    <property type="entry name" value="Sulfurtransferase"/>
    <property type="match status" value="1"/>
</dbReference>
<dbReference type="PROSITE" id="PS00380">
    <property type="entry name" value="RHODANESE_1"/>
    <property type="match status" value="1"/>
</dbReference>
<dbReference type="PANTHER" id="PTHR11364:SF27">
    <property type="entry name" value="SULFURTRANSFERASE"/>
    <property type="match status" value="1"/>
</dbReference>
<evidence type="ECO:0000259" key="5">
    <source>
        <dbReference type="PROSITE" id="PS50206"/>
    </source>
</evidence>
<keyword evidence="1 3" id="KW-0808">Transferase</keyword>
<dbReference type="KEGG" id="ssau:H8M03_10795"/>
<dbReference type="InterPro" id="IPR001307">
    <property type="entry name" value="Thiosulphate_STrfase_CS"/>
</dbReference>
<dbReference type="SMART" id="SM00450">
    <property type="entry name" value="RHOD"/>
    <property type="match status" value="2"/>
</dbReference>
<feature type="domain" description="Rhodanese" evidence="5">
    <location>
        <begin position="158"/>
        <end position="272"/>
    </location>
</feature>
<evidence type="ECO:0000313" key="6">
    <source>
        <dbReference type="EMBL" id="QNM82482.1"/>
    </source>
</evidence>
<sequence>MKSLVSTAWLADHLDETDITVVDFTWFMGGSDRNGAREYLDAHIPGARFLDIDAVSDPDHPAPHMLPDADAFAKAAEAAGIDSADRIVVYDNSPLRTAARGWFMLRHFGARRVAVLDGGLGKWLAEGRPVESGEPPHRPARFEGDERQDVVTKRQLLAWSGVTLVDARGKARFEGSEADPRPGVAAGHIPGARNVPYASVYNEDGTLRSECELLHIFRDAGLDPLEAFVASCGSGVTASSLLFAAHLLGNNAAEMYDGSWSEWGADPATPKALGPA</sequence>
<evidence type="ECO:0000256" key="1">
    <source>
        <dbReference type="ARBA" id="ARBA00022679"/>
    </source>
</evidence>
<dbReference type="Gene3D" id="3.40.250.10">
    <property type="entry name" value="Rhodanese-like domain"/>
    <property type="match status" value="2"/>
</dbReference>
<name>A0A7G9L1I3_9SPHN</name>
<organism evidence="6 7">
    <name type="scientific">Sphingomonas sabuli</name>
    <dbReference type="NCBI Taxonomy" id="2764186"/>
    <lineage>
        <taxon>Bacteria</taxon>
        <taxon>Pseudomonadati</taxon>
        <taxon>Pseudomonadota</taxon>
        <taxon>Alphaproteobacteria</taxon>
        <taxon>Sphingomonadales</taxon>
        <taxon>Sphingomonadaceae</taxon>
        <taxon>Sphingomonas</taxon>
    </lineage>
</organism>
<evidence type="ECO:0000256" key="2">
    <source>
        <dbReference type="ARBA" id="ARBA00022737"/>
    </source>
</evidence>